<dbReference type="EMBL" id="UGVE01000002">
    <property type="protein sequence ID" value="SUE35946.1"/>
    <property type="molecule type" value="Genomic_DNA"/>
</dbReference>
<dbReference type="RefSeq" id="WP_115044544.1">
    <property type="nucleotide sequence ID" value="NZ_BAAAEC010000011.1"/>
</dbReference>
<evidence type="ECO:0000313" key="2">
    <source>
        <dbReference type="Proteomes" id="UP000255008"/>
    </source>
</evidence>
<accession>A0AAJ5D6W4</accession>
<evidence type="ECO:0000313" key="1">
    <source>
        <dbReference type="EMBL" id="SUE35946.1"/>
    </source>
</evidence>
<organism evidence="1 2">
    <name type="scientific">Ralstonia mannitolilytica</name>
    <dbReference type="NCBI Taxonomy" id="105219"/>
    <lineage>
        <taxon>Bacteria</taxon>
        <taxon>Pseudomonadati</taxon>
        <taxon>Pseudomonadota</taxon>
        <taxon>Betaproteobacteria</taxon>
        <taxon>Burkholderiales</taxon>
        <taxon>Burkholderiaceae</taxon>
        <taxon>Ralstonia</taxon>
    </lineage>
</organism>
<dbReference type="Proteomes" id="UP000255008">
    <property type="component" value="Unassembled WGS sequence"/>
</dbReference>
<gene>
    <name evidence="1" type="ORF">NCTC10894_03963</name>
</gene>
<comment type="caution">
    <text evidence="1">The sequence shown here is derived from an EMBL/GenBank/DDBJ whole genome shotgun (WGS) entry which is preliminary data.</text>
</comment>
<sequence>MSYDLFFTFRQPTQRSTVEEYFGRRPHYQLDGSAVYQSRDTGVYFLFEFRASEDDPNQLLGASLNVNYFRPHIFGLEAEPEVRAFVEHFQPGVEDPQMHGMGQGPYTAEGFLSGWNAGNAFAYEAITAQNKGPFLSYPEAKLEVAWRWNQTKSAVQQKLGESMFVPTIMFANIGGELQSVVVWGDGIPTLMPPTDAIIVVRDELAPKPLFRPRTKDTCVIAPSDLADLFGPFSEEGYAMPVRVPMYDKPTRDITKFFSSLRAFTGQLQVVSVDNVLSQELLSKCR</sequence>
<reference evidence="1 2" key="1">
    <citation type="submission" date="2018-06" db="EMBL/GenBank/DDBJ databases">
        <authorList>
            <consortium name="Pathogen Informatics"/>
            <person name="Doyle S."/>
        </authorList>
    </citation>
    <scope>NUCLEOTIDE SEQUENCE [LARGE SCALE GENOMIC DNA]</scope>
    <source>
        <strain evidence="1 2">NCTC10894</strain>
    </source>
</reference>
<proteinExistence type="predicted"/>
<name>A0AAJ5D6W4_9RALS</name>
<dbReference type="AlphaFoldDB" id="A0AAJ5D6W4"/>
<protein>
    <submittedName>
        <fullName evidence="1">Uncharacterized protein</fullName>
    </submittedName>
</protein>